<protein>
    <recommendedName>
        <fullName evidence="2">Bifunctional inhibitor/plant lipid transfer protein/seed storage helical domain-containing protein</fullName>
    </recommendedName>
</protein>
<dbReference type="EMBL" id="JBJKBG010000007">
    <property type="protein sequence ID" value="KAL3732616.1"/>
    <property type="molecule type" value="Genomic_DNA"/>
</dbReference>
<feature type="domain" description="Bifunctional inhibitor/plant lipid transfer protein/seed storage helical" evidence="2">
    <location>
        <begin position="17"/>
        <end position="110"/>
    </location>
</feature>
<reference evidence="3 4" key="1">
    <citation type="submission" date="2024-11" db="EMBL/GenBank/DDBJ databases">
        <title>Chromosome-level genome assembly of Eucalyptus globulus Labill. provides insights into its genome evolution.</title>
        <authorList>
            <person name="Li X."/>
        </authorList>
    </citation>
    <scope>NUCLEOTIDE SEQUENCE [LARGE SCALE GENOMIC DNA]</scope>
    <source>
        <strain evidence="3">CL2024</strain>
        <tissue evidence="3">Fresh tender leaves</tissue>
    </source>
</reference>
<dbReference type="PANTHER" id="PTHR33286:SF54">
    <property type="entry name" value="BIFUNCTIONAL INHIBITOR_LIPID-TRANSFER PROTEIN_SEED STORAGE 2S ALBUMIN SUPERFAMILY PROTEIN"/>
    <property type="match status" value="1"/>
</dbReference>
<evidence type="ECO:0000313" key="3">
    <source>
        <dbReference type="EMBL" id="KAL3732616.1"/>
    </source>
</evidence>
<feature type="signal peptide" evidence="1">
    <location>
        <begin position="1"/>
        <end position="23"/>
    </location>
</feature>
<evidence type="ECO:0000313" key="4">
    <source>
        <dbReference type="Proteomes" id="UP001634007"/>
    </source>
</evidence>
<evidence type="ECO:0000259" key="2">
    <source>
        <dbReference type="Pfam" id="PF14368"/>
    </source>
</evidence>
<dbReference type="AlphaFoldDB" id="A0ABD3JXJ3"/>
<feature type="chain" id="PRO_5044754320" description="Bifunctional inhibitor/plant lipid transfer protein/seed storage helical domain-containing protein" evidence="1">
    <location>
        <begin position="24"/>
        <end position="116"/>
    </location>
</feature>
<dbReference type="SUPFAM" id="SSF47699">
    <property type="entry name" value="Bifunctional inhibitor/lipid-transfer protein/seed storage 2S albumin"/>
    <property type="match status" value="1"/>
</dbReference>
<keyword evidence="4" id="KW-1185">Reference proteome</keyword>
<dbReference type="Proteomes" id="UP001634007">
    <property type="component" value="Unassembled WGS sequence"/>
</dbReference>
<proteinExistence type="predicted"/>
<dbReference type="PANTHER" id="PTHR33286">
    <property type="entry name" value="BIFUNCTIONAL INHIBITOR/LIPID-TRANSFER PROTEIN/SEED STORAGE 2S ALBUMIN SUPERFAMILY PROTEIN"/>
    <property type="match status" value="1"/>
</dbReference>
<dbReference type="InterPro" id="IPR016140">
    <property type="entry name" value="Bifunc_inhib/LTP/seed_store"/>
</dbReference>
<dbReference type="Pfam" id="PF14368">
    <property type="entry name" value="LTP_2"/>
    <property type="match status" value="1"/>
</dbReference>
<organism evidence="3 4">
    <name type="scientific">Eucalyptus globulus</name>
    <name type="common">Tasmanian blue gum</name>
    <dbReference type="NCBI Taxonomy" id="34317"/>
    <lineage>
        <taxon>Eukaryota</taxon>
        <taxon>Viridiplantae</taxon>
        <taxon>Streptophyta</taxon>
        <taxon>Embryophyta</taxon>
        <taxon>Tracheophyta</taxon>
        <taxon>Spermatophyta</taxon>
        <taxon>Magnoliopsida</taxon>
        <taxon>eudicotyledons</taxon>
        <taxon>Gunneridae</taxon>
        <taxon>Pentapetalae</taxon>
        <taxon>rosids</taxon>
        <taxon>malvids</taxon>
        <taxon>Myrtales</taxon>
        <taxon>Myrtaceae</taxon>
        <taxon>Myrtoideae</taxon>
        <taxon>Eucalypteae</taxon>
        <taxon>Eucalyptus</taxon>
    </lineage>
</organism>
<sequence>MARFELHIAAAVVLAVMAGIATTGENKARVMAQQSCQGDMRGLWNQCMPYVHKGAPREQPSQGCCDMIKNTDLSCACKHLSHQVEQQLDMDNAVYVAGYCGNPLSHGMQCGGYTVP</sequence>
<keyword evidence="1" id="KW-0732">Signal</keyword>
<dbReference type="InterPro" id="IPR036312">
    <property type="entry name" value="Bifun_inhib/LTP/seed_sf"/>
</dbReference>
<evidence type="ECO:0000256" key="1">
    <source>
        <dbReference type="SAM" id="SignalP"/>
    </source>
</evidence>
<dbReference type="Gene3D" id="1.10.110.10">
    <property type="entry name" value="Plant lipid-transfer and hydrophobic proteins"/>
    <property type="match status" value="1"/>
</dbReference>
<comment type="caution">
    <text evidence="3">The sequence shown here is derived from an EMBL/GenBank/DDBJ whole genome shotgun (WGS) entry which is preliminary data.</text>
</comment>
<accession>A0ABD3JXJ3</accession>
<name>A0ABD3JXJ3_EUCGL</name>
<gene>
    <name evidence="3" type="ORF">ACJRO7_029285</name>
</gene>
<dbReference type="CDD" id="cd04660">
    <property type="entry name" value="nsLTP_like"/>
    <property type="match status" value="1"/>
</dbReference>
<dbReference type="InterPro" id="IPR044741">
    <property type="entry name" value="NsLTP-like"/>
</dbReference>